<name>A0A5C8D926_9SPIR</name>
<evidence type="ECO:0000259" key="1">
    <source>
        <dbReference type="Pfam" id="PF13472"/>
    </source>
</evidence>
<dbReference type="SUPFAM" id="SSF52266">
    <property type="entry name" value="SGNH hydrolase"/>
    <property type="match status" value="1"/>
</dbReference>
<comment type="caution">
    <text evidence="2">The sequence shown here is derived from an EMBL/GenBank/DDBJ whole genome shotgun (WGS) entry which is preliminary data.</text>
</comment>
<evidence type="ECO:0000313" key="2">
    <source>
        <dbReference type="EMBL" id="TXJ21563.1"/>
    </source>
</evidence>
<dbReference type="InterPro" id="IPR051532">
    <property type="entry name" value="Ester_Hydrolysis_Enzymes"/>
</dbReference>
<dbReference type="InterPro" id="IPR013830">
    <property type="entry name" value="SGNH_hydro"/>
</dbReference>
<feature type="domain" description="SGNH hydrolase-type esterase" evidence="1">
    <location>
        <begin position="5"/>
        <end position="182"/>
    </location>
</feature>
<gene>
    <name evidence="2" type="ORF">EPJ79_10715</name>
</gene>
<accession>A0A5C8D926</accession>
<dbReference type="InterPro" id="IPR036514">
    <property type="entry name" value="SGNH_hydro_sf"/>
</dbReference>
<dbReference type="Gene3D" id="3.40.50.1110">
    <property type="entry name" value="SGNH hydrolase"/>
    <property type="match status" value="1"/>
</dbReference>
<dbReference type="AlphaFoldDB" id="A0A5C8D926"/>
<evidence type="ECO:0000313" key="3">
    <source>
        <dbReference type="Proteomes" id="UP000324638"/>
    </source>
</evidence>
<protein>
    <submittedName>
        <fullName evidence="2">Arylesterase</fullName>
    </submittedName>
</protein>
<dbReference type="GO" id="GO:0004622">
    <property type="term" value="F:phosphatidylcholine lysophospholipase activity"/>
    <property type="evidence" value="ECO:0007669"/>
    <property type="project" value="TreeGrafter"/>
</dbReference>
<sequence>MKIVCIGDSITYGYSLNRKDTWTHLSQEKTGFIISNKGINGDTIIGMLSRFERDVIKENPDIMFLMGGSNDILLSNSFENIKSSLVSIIQQSFSNGILPIIATPIPFYIDDISDIYKDFIDFNYSISLLNNYKDWIIEYSNLFRIDVIDFFNIFRKHFLNNNLDYKEYYLDGLHLNKKGNELFSEIFCDKIQKIIEKHRR</sequence>
<dbReference type="Proteomes" id="UP000324638">
    <property type="component" value="Unassembled WGS sequence"/>
</dbReference>
<dbReference type="PANTHER" id="PTHR30383">
    <property type="entry name" value="THIOESTERASE 1/PROTEASE 1/LYSOPHOSPHOLIPASE L1"/>
    <property type="match status" value="1"/>
</dbReference>
<dbReference type="Pfam" id="PF13472">
    <property type="entry name" value="Lipase_GDSL_2"/>
    <property type="match status" value="1"/>
</dbReference>
<dbReference type="EMBL" id="SAXU01000001">
    <property type="protein sequence ID" value="TXJ21563.1"/>
    <property type="molecule type" value="Genomic_DNA"/>
</dbReference>
<dbReference type="PANTHER" id="PTHR30383:SF5">
    <property type="entry name" value="SGNH HYDROLASE-TYPE ESTERASE DOMAIN-CONTAINING PROTEIN"/>
    <property type="match status" value="1"/>
</dbReference>
<reference evidence="2 3" key="1">
    <citation type="journal article" date="1992" name="Lakartidningen">
        <title>[Penicillin V and not amoxicillin is the first choice preparation in acute otitis].</title>
        <authorList>
            <person name="Kamme C."/>
            <person name="Lundgren K."/>
            <person name="Prellner K."/>
        </authorList>
    </citation>
    <scope>NUCLEOTIDE SEQUENCE [LARGE SCALE GENOMIC DNA]</scope>
    <source>
        <strain evidence="2 3">513A</strain>
    </source>
</reference>
<dbReference type="RefSeq" id="WP_147739481.1">
    <property type="nucleotide sequence ID" value="NZ_SAXU01000001.1"/>
</dbReference>
<organism evidence="2 3">
    <name type="scientific">Brachyspira aalborgi</name>
    <dbReference type="NCBI Taxonomy" id="29522"/>
    <lineage>
        <taxon>Bacteria</taxon>
        <taxon>Pseudomonadati</taxon>
        <taxon>Spirochaetota</taxon>
        <taxon>Spirochaetia</taxon>
        <taxon>Brachyspirales</taxon>
        <taxon>Brachyspiraceae</taxon>
        <taxon>Brachyspira</taxon>
    </lineage>
</organism>
<proteinExistence type="predicted"/>